<keyword evidence="1" id="KW-0378">Hydrolase</keyword>
<comment type="caution">
    <text evidence="1">The sequence shown here is derived from an EMBL/GenBank/DDBJ whole genome shotgun (WGS) entry which is preliminary data.</text>
</comment>
<reference evidence="1 2" key="1">
    <citation type="submission" date="2023-07" db="EMBL/GenBank/DDBJ databases">
        <title>Sorghum-associated microbial communities from plants grown in Nebraska, USA.</title>
        <authorList>
            <person name="Schachtman D."/>
        </authorList>
    </citation>
    <scope>NUCLEOTIDE SEQUENCE [LARGE SCALE GENOMIC DNA]</scope>
    <source>
        <strain evidence="1 2">3199</strain>
    </source>
</reference>
<sequence>MPTWNEINSEIDAISDDKACDGVRQKYLSQLEGYVGRPVIAYYSGFLQKRDASGQLHPESAITDLDMNGLMAVIHNSPRDKGLDVLIHTPGGGIEATRGIVEYLYKMFGLDVRVIVPHMAMSAGTMIACASRQIILGKHSCLGPTDPQVRGLPAMGVLAELDRAIAEIKAEPLKQIVWSQVFSKYPPAFIMDCERQVEGSREMVAAWLKSNMLKGEEKAAEKAKAIVSGLMDYKGTTEHSHHFLIDKCRAIGLNVLALEEDQKLQEAVLSVHHSYVATFARTDAIKIIENAIGANWTVSA</sequence>
<dbReference type="Gene3D" id="3.90.226.10">
    <property type="entry name" value="2-enoyl-CoA Hydratase, Chain A, domain 1"/>
    <property type="match status" value="1"/>
</dbReference>
<dbReference type="RefSeq" id="WP_310231764.1">
    <property type="nucleotide sequence ID" value="NZ_JAVDUP010000003.1"/>
</dbReference>
<gene>
    <name evidence="1" type="ORF">J2W52_003127</name>
</gene>
<dbReference type="EMBL" id="JAVDUP010000003">
    <property type="protein sequence ID" value="MDR6901503.1"/>
    <property type="molecule type" value="Genomic_DNA"/>
</dbReference>
<proteinExistence type="predicted"/>
<name>A0ABU1SR92_9HYPH</name>
<evidence type="ECO:0000313" key="2">
    <source>
        <dbReference type="Proteomes" id="UP001250791"/>
    </source>
</evidence>
<keyword evidence="1" id="KW-0645">Protease</keyword>
<dbReference type="Pfam" id="PF01972">
    <property type="entry name" value="SDH_protease"/>
    <property type="match status" value="1"/>
</dbReference>
<accession>A0ABU1SR92</accession>
<dbReference type="InterPro" id="IPR002825">
    <property type="entry name" value="Pept_S49_ser-pept_pro"/>
</dbReference>
<organism evidence="1 2">
    <name type="scientific">Rhizobium miluonense</name>
    <dbReference type="NCBI Taxonomy" id="411945"/>
    <lineage>
        <taxon>Bacteria</taxon>
        <taxon>Pseudomonadati</taxon>
        <taxon>Pseudomonadota</taxon>
        <taxon>Alphaproteobacteria</taxon>
        <taxon>Hyphomicrobiales</taxon>
        <taxon>Rhizobiaceae</taxon>
        <taxon>Rhizobium/Agrobacterium group</taxon>
        <taxon>Rhizobium</taxon>
    </lineage>
</organism>
<dbReference type="PANTHER" id="PTHR35984:SF1">
    <property type="entry name" value="PERIPLASMIC SERINE PROTEASE"/>
    <property type="match status" value="1"/>
</dbReference>
<dbReference type="PANTHER" id="PTHR35984">
    <property type="entry name" value="PERIPLASMIC SERINE PROTEASE"/>
    <property type="match status" value="1"/>
</dbReference>
<dbReference type="SUPFAM" id="SSF52096">
    <property type="entry name" value="ClpP/crotonase"/>
    <property type="match status" value="1"/>
</dbReference>
<dbReference type="InterPro" id="IPR029045">
    <property type="entry name" value="ClpP/crotonase-like_dom_sf"/>
</dbReference>
<dbReference type="GO" id="GO:0008233">
    <property type="term" value="F:peptidase activity"/>
    <property type="evidence" value="ECO:0007669"/>
    <property type="project" value="UniProtKB-KW"/>
</dbReference>
<evidence type="ECO:0000313" key="1">
    <source>
        <dbReference type="EMBL" id="MDR6901503.1"/>
    </source>
</evidence>
<keyword evidence="2" id="KW-1185">Reference proteome</keyword>
<dbReference type="Proteomes" id="UP001250791">
    <property type="component" value="Unassembled WGS sequence"/>
</dbReference>
<protein>
    <submittedName>
        <fullName evidence="1">ClpP class serine protease</fullName>
    </submittedName>
</protein>
<dbReference type="GO" id="GO:0006508">
    <property type="term" value="P:proteolysis"/>
    <property type="evidence" value="ECO:0007669"/>
    <property type="project" value="UniProtKB-KW"/>
</dbReference>